<evidence type="ECO:0008006" key="6">
    <source>
        <dbReference type="Google" id="ProtNLM"/>
    </source>
</evidence>
<dbReference type="Gene3D" id="1.10.357.70">
    <property type="entry name" value="Exocyst complex component Sec6, C-terminal domain"/>
    <property type="match status" value="1"/>
</dbReference>
<gene>
    <name evidence="4" type="ORF">NP233_g3137</name>
</gene>
<dbReference type="Pfam" id="PF06046">
    <property type="entry name" value="Sec6"/>
    <property type="match status" value="1"/>
</dbReference>
<evidence type="ECO:0000256" key="2">
    <source>
        <dbReference type="ARBA" id="ARBA00022448"/>
    </source>
</evidence>
<reference evidence="4" key="1">
    <citation type="submission" date="2022-07" db="EMBL/GenBank/DDBJ databases">
        <title>Genome Sequence of Leucocoprinus birnbaumii.</title>
        <authorList>
            <person name="Buettner E."/>
        </authorList>
    </citation>
    <scope>NUCLEOTIDE SEQUENCE</scope>
    <source>
        <strain evidence="4">VT141</strain>
    </source>
</reference>
<dbReference type="GO" id="GO:0006887">
    <property type="term" value="P:exocytosis"/>
    <property type="evidence" value="ECO:0007669"/>
    <property type="project" value="UniProtKB-KW"/>
</dbReference>
<dbReference type="Gene3D" id="1.10.357.50">
    <property type="match status" value="1"/>
</dbReference>
<keyword evidence="3" id="KW-0268">Exocytosis</keyword>
<evidence type="ECO:0000313" key="5">
    <source>
        <dbReference type="Proteomes" id="UP001213000"/>
    </source>
</evidence>
<evidence type="ECO:0000256" key="1">
    <source>
        <dbReference type="ARBA" id="ARBA00009447"/>
    </source>
</evidence>
<organism evidence="4 5">
    <name type="scientific">Leucocoprinus birnbaumii</name>
    <dbReference type="NCBI Taxonomy" id="56174"/>
    <lineage>
        <taxon>Eukaryota</taxon>
        <taxon>Fungi</taxon>
        <taxon>Dikarya</taxon>
        <taxon>Basidiomycota</taxon>
        <taxon>Agaricomycotina</taxon>
        <taxon>Agaricomycetes</taxon>
        <taxon>Agaricomycetidae</taxon>
        <taxon>Agaricales</taxon>
        <taxon>Agaricineae</taxon>
        <taxon>Agaricaceae</taxon>
        <taxon>Leucocoprinus</taxon>
    </lineage>
</organism>
<evidence type="ECO:0000313" key="4">
    <source>
        <dbReference type="EMBL" id="KAJ3572363.1"/>
    </source>
</evidence>
<keyword evidence="2" id="KW-0813">Transport</keyword>
<dbReference type="InterPro" id="IPR010326">
    <property type="entry name" value="EXOC3/Sec6"/>
</dbReference>
<dbReference type="GO" id="GO:0000145">
    <property type="term" value="C:exocyst"/>
    <property type="evidence" value="ECO:0007669"/>
    <property type="project" value="InterPro"/>
</dbReference>
<dbReference type="FunFam" id="1.10.357.50:FF:000006">
    <property type="entry name" value="Exocyst complex component sec6"/>
    <property type="match status" value="1"/>
</dbReference>
<protein>
    <recommendedName>
        <fullName evidence="6">Exocyst complex component Sec6</fullName>
    </recommendedName>
</protein>
<dbReference type="InterPro" id="IPR042532">
    <property type="entry name" value="EXOC3/Sec6_C"/>
</dbReference>
<keyword evidence="5" id="KW-1185">Reference proteome</keyword>
<dbReference type="AlphaFoldDB" id="A0AAD5VXL4"/>
<name>A0AAD5VXL4_9AGAR</name>
<dbReference type="PANTHER" id="PTHR21292:SF1">
    <property type="entry name" value="EXOCYST COMPLEX COMPONENT 3"/>
    <property type="match status" value="1"/>
</dbReference>
<dbReference type="Proteomes" id="UP001213000">
    <property type="component" value="Unassembled WGS sequence"/>
</dbReference>
<sequence>MAAPPISAAQAVGEYLQSPDDLVKISAFRKKLEKEKASIDARLKNGVREQLHATREGLRKLLGTRDNVQSVKDEMLAIEKACDDPNIKVPTFDQISRVSMVHRNFESTEEMVNNLLEMETKLNDIERMLASDSKDILGPAPSLLIIHLQLKQLENFRNQTMHQAKKAKQSSQQTLARAFERLNGVIAAFDEYIIELAGNILNLVRAGHPDVVVKLIKIAEVEGREDEKAVALRFVKKAAKVDAALKFKSMQANARVLKHYRSKITKAITESIQAKFEEAYKRDEQDPTGFLQNLTWMYQDLIRIEKDVVPCFPPDYDIYSLYIREYHKALNVIVKRLATSKTDANLLLNLFDWLKEYKENMKELNIPMELLDPPLLDGKEQNLIEDYLQLIVQKLDEWSNNLIKTEIAEFTKRENPPEVDSDGLYETQGAVILFQMVNQQIDLATESGQGAILARVVGETNRVMRGLQEKWVKTIEGEFKKQTEKPDEVAGGLVEYCIALANDQIKSADYAEALLARLEPLVSEKYRVPINERLNDAIDGYLDVAKKCTQTLIDIIFNDLKPATKSLFGQPWYDGTMQQIVETIRDYMSDYQTFLNPSLLELLVEDLLDALLITYLNALANSPKLRMPAASRRVQEDINEIRLFFTTLKPAKEIEESLEVLEMILALLEASKDIVFLSYWSFAKVHGPNLAFVEGLMKSRGDFDRAAVSDVMESIKRKVKDENIQDPPEPTIMKKVAVQNAFSRFLRT</sequence>
<accession>A0AAD5VXL4</accession>
<comment type="similarity">
    <text evidence="1">Belongs to the SEC6 family.</text>
</comment>
<evidence type="ECO:0000256" key="3">
    <source>
        <dbReference type="ARBA" id="ARBA00022483"/>
    </source>
</evidence>
<dbReference type="PANTHER" id="PTHR21292">
    <property type="entry name" value="EXOCYST COMPLEX COMPONENT SEC6-RELATED"/>
    <property type="match status" value="1"/>
</dbReference>
<comment type="caution">
    <text evidence="4">The sequence shown here is derived from an EMBL/GenBank/DDBJ whole genome shotgun (WGS) entry which is preliminary data.</text>
</comment>
<dbReference type="GO" id="GO:0000149">
    <property type="term" value="F:SNARE binding"/>
    <property type="evidence" value="ECO:0007669"/>
    <property type="project" value="TreeGrafter"/>
</dbReference>
<proteinExistence type="inferred from homology"/>
<dbReference type="EMBL" id="JANIEX010000145">
    <property type="protein sequence ID" value="KAJ3572363.1"/>
    <property type="molecule type" value="Genomic_DNA"/>
</dbReference>
<dbReference type="GO" id="GO:0051601">
    <property type="term" value="P:exocyst localization"/>
    <property type="evidence" value="ECO:0007669"/>
    <property type="project" value="TreeGrafter"/>
</dbReference>